<dbReference type="GeneID" id="115891609"/>
<dbReference type="PANTHER" id="PTHR11012:SF48">
    <property type="entry name" value="CHK KINASE-LIKE DOMAIN-CONTAINING PROTEIN-RELATED"/>
    <property type="match status" value="1"/>
</dbReference>
<proteinExistence type="predicted"/>
<dbReference type="SUPFAM" id="SSF56112">
    <property type="entry name" value="Protein kinase-like (PK-like)"/>
    <property type="match status" value="1"/>
</dbReference>
<dbReference type="RefSeq" id="XP_030767981.1">
    <property type="nucleotide sequence ID" value="XM_030912121.1"/>
</dbReference>
<accession>A0A6J2YXS1</accession>
<evidence type="ECO:0000259" key="1">
    <source>
        <dbReference type="SMART" id="SM00587"/>
    </source>
</evidence>
<dbReference type="AlphaFoldDB" id="A0A6J2YXS1"/>
<protein>
    <submittedName>
        <fullName evidence="3">Uncharacterized protein LOC115891609</fullName>
    </submittedName>
</protein>
<dbReference type="InterPro" id="IPR004119">
    <property type="entry name" value="EcKL"/>
</dbReference>
<dbReference type="SMART" id="SM00587">
    <property type="entry name" value="CHK"/>
    <property type="match status" value="1"/>
</dbReference>
<reference evidence="3" key="1">
    <citation type="submission" date="2025-08" db="UniProtKB">
        <authorList>
            <consortium name="RefSeq"/>
        </authorList>
    </citation>
    <scope>IDENTIFICATION</scope>
    <source>
        <tissue evidence="3">Gonads</tissue>
    </source>
</reference>
<dbReference type="Gene3D" id="3.90.1200.10">
    <property type="match status" value="1"/>
</dbReference>
<dbReference type="KEGG" id="soy:115891609"/>
<evidence type="ECO:0000313" key="2">
    <source>
        <dbReference type="Proteomes" id="UP000504635"/>
    </source>
</evidence>
<dbReference type="InParanoid" id="A0A6J2YXS1"/>
<evidence type="ECO:0000313" key="3">
    <source>
        <dbReference type="RefSeq" id="XP_030767981.1"/>
    </source>
</evidence>
<feature type="domain" description="CHK kinase-like" evidence="1">
    <location>
        <begin position="404"/>
        <end position="611"/>
    </location>
</feature>
<name>A0A6J2YXS1_SITOR</name>
<dbReference type="Proteomes" id="UP000504635">
    <property type="component" value="Unplaced"/>
</dbReference>
<dbReference type="OrthoDB" id="190089at2759"/>
<dbReference type="InterPro" id="IPR011009">
    <property type="entry name" value="Kinase-like_dom_sf"/>
</dbReference>
<organism evidence="2 3">
    <name type="scientific">Sitophilus oryzae</name>
    <name type="common">Rice weevil</name>
    <name type="synonym">Curculio oryzae</name>
    <dbReference type="NCBI Taxonomy" id="7048"/>
    <lineage>
        <taxon>Eukaryota</taxon>
        <taxon>Metazoa</taxon>
        <taxon>Ecdysozoa</taxon>
        <taxon>Arthropoda</taxon>
        <taxon>Hexapoda</taxon>
        <taxon>Insecta</taxon>
        <taxon>Pterygota</taxon>
        <taxon>Neoptera</taxon>
        <taxon>Endopterygota</taxon>
        <taxon>Coleoptera</taxon>
        <taxon>Polyphaga</taxon>
        <taxon>Cucujiformia</taxon>
        <taxon>Curculionidae</taxon>
        <taxon>Dryophthorinae</taxon>
        <taxon>Sitophilus</taxon>
    </lineage>
</organism>
<sequence length="704" mass="82368">MTSPDITSTLRSVFEIPNDSRFNVTLQQCKNEQGFSILDIEFGTGAKQYVVVKAISSNKIKGYGDIREISTLPPVFTFQGKNTEKYIAFERTSTEIQSLTIYMKDILKALAIYQSRNLASEETPRETESYELRHLLDTAISTNIFTDSYKDNLDTAVKCLEVDGGKIFTAGLLVNSVGFPVRNKENANLKSWNDKAVPPVYDALLYIFICTTEEFRRKHFSELLDVYFQQLTTSIENYFPEYSSKLTTYYRETSVRVLLPIVKFQIVINSQASEDLISNTSRFLKNPLINQEDIYDIVENKFHSKEYRLDDYDMKKLDTKNGHLGQYFNLTIKVTRKGESNTLHLFVKVIIPHTEFLRDIVESGPAEKEHFFYYTLLPLYEEHGLKDILDFAPQCFLSRAKWLIVLEDLAKVGFRGMEVNQNLDFHKLKAVVSLLAKFAVSTLILEENLSRSNGKRVRMDELYPEKFTETIYIDDKETQIGKIFNGTKDAIHYILDLCPEITAKSNLTQDEIYHRTDEMYESLFKKILTSEKFRNVMNHGDMHLGNMLFHFDENDAVFKAILVDFQILRYIPPVFELLFFIYSCSSRDTRLKYIDQLVEEYYQDISKYLKDFHYDPEEVFPRDEFNESIKYIKSAVLSATCMIVHMAKLQPKIREDVFFNPEKFDYYVNKNRRALIDLVWNDEYYNKCMKDMVRDIMDFIAEDH</sequence>
<dbReference type="Pfam" id="PF02958">
    <property type="entry name" value="EcKL"/>
    <property type="match status" value="1"/>
</dbReference>
<keyword evidence="2" id="KW-1185">Reference proteome</keyword>
<gene>
    <name evidence="3" type="primary">LOC115891609</name>
</gene>
<dbReference type="InterPro" id="IPR015897">
    <property type="entry name" value="CHK_kinase-like"/>
</dbReference>
<dbReference type="PANTHER" id="PTHR11012">
    <property type="entry name" value="PROTEIN KINASE-LIKE DOMAIN-CONTAINING"/>
    <property type="match status" value="1"/>
</dbReference>